<evidence type="ECO:0000313" key="2">
    <source>
        <dbReference type="Proteomes" id="UP000054538"/>
    </source>
</evidence>
<name>A0A0D0CDE0_9AGAM</name>
<gene>
    <name evidence="1" type="ORF">PAXRUDRAFT_20702</name>
</gene>
<reference evidence="1 2" key="1">
    <citation type="submission" date="2014-04" db="EMBL/GenBank/DDBJ databases">
        <authorList>
            <consortium name="DOE Joint Genome Institute"/>
            <person name="Kuo A."/>
            <person name="Kohler A."/>
            <person name="Jargeat P."/>
            <person name="Nagy L.G."/>
            <person name="Floudas D."/>
            <person name="Copeland A."/>
            <person name="Barry K.W."/>
            <person name="Cichocki N."/>
            <person name="Veneault-Fourrey C."/>
            <person name="LaButti K."/>
            <person name="Lindquist E.A."/>
            <person name="Lipzen A."/>
            <person name="Lundell T."/>
            <person name="Morin E."/>
            <person name="Murat C."/>
            <person name="Sun H."/>
            <person name="Tunlid A."/>
            <person name="Henrissat B."/>
            <person name="Grigoriev I.V."/>
            <person name="Hibbett D.S."/>
            <person name="Martin F."/>
            <person name="Nordberg H.P."/>
            <person name="Cantor M.N."/>
            <person name="Hua S.X."/>
        </authorList>
    </citation>
    <scope>NUCLEOTIDE SEQUENCE [LARGE SCALE GENOMIC DNA]</scope>
    <source>
        <strain evidence="1 2">Ve08.2h10</strain>
    </source>
</reference>
<reference evidence="2" key="2">
    <citation type="submission" date="2015-01" db="EMBL/GenBank/DDBJ databases">
        <title>Evolutionary Origins and Diversification of the Mycorrhizal Mutualists.</title>
        <authorList>
            <consortium name="DOE Joint Genome Institute"/>
            <consortium name="Mycorrhizal Genomics Consortium"/>
            <person name="Kohler A."/>
            <person name="Kuo A."/>
            <person name="Nagy L.G."/>
            <person name="Floudas D."/>
            <person name="Copeland A."/>
            <person name="Barry K.W."/>
            <person name="Cichocki N."/>
            <person name="Veneault-Fourrey C."/>
            <person name="LaButti K."/>
            <person name="Lindquist E.A."/>
            <person name="Lipzen A."/>
            <person name="Lundell T."/>
            <person name="Morin E."/>
            <person name="Murat C."/>
            <person name="Riley R."/>
            <person name="Ohm R."/>
            <person name="Sun H."/>
            <person name="Tunlid A."/>
            <person name="Henrissat B."/>
            <person name="Grigoriev I.V."/>
            <person name="Hibbett D.S."/>
            <person name="Martin F."/>
        </authorList>
    </citation>
    <scope>NUCLEOTIDE SEQUENCE [LARGE SCALE GENOMIC DNA]</scope>
    <source>
        <strain evidence="2">Ve08.2h10</strain>
    </source>
</reference>
<dbReference type="Proteomes" id="UP000054538">
    <property type="component" value="Unassembled WGS sequence"/>
</dbReference>
<protein>
    <submittedName>
        <fullName evidence="1">Uncharacterized protein</fullName>
    </submittedName>
</protein>
<dbReference type="AlphaFoldDB" id="A0A0D0CDE0"/>
<dbReference type="HOGENOM" id="CLU_105976_0_0_1"/>
<organism evidence="1 2">
    <name type="scientific">Paxillus rubicundulus Ve08.2h10</name>
    <dbReference type="NCBI Taxonomy" id="930991"/>
    <lineage>
        <taxon>Eukaryota</taxon>
        <taxon>Fungi</taxon>
        <taxon>Dikarya</taxon>
        <taxon>Basidiomycota</taxon>
        <taxon>Agaricomycotina</taxon>
        <taxon>Agaricomycetes</taxon>
        <taxon>Agaricomycetidae</taxon>
        <taxon>Boletales</taxon>
        <taxon>Paxilineae</taxon>
        <taxon>Paxillaceae</taxon>
        <taxon>Paxillus</taxon>
    </lineage>
</organism>
<accession>A0A0D0CDE0</accession>
<sequence length="175" mass="19459">MGPNEYELGEALEDWREEKTREIHGESHLMDIGPALVMPDGMLNWIVACAHYFKIKTVNDLKRETRWGKANQYGTEVITMIHRVVPIPIPITAPAAFTRTPLQPRPIPQANSSLDPLSTPSHQPLVAGDGVNLPAKKKKCGACGLEGHNRRNRIVCTKHPDRVVSRSSINKENAT</sequence>
<proteinExistence type="predicted"/>
<dbReference type="EMBL" id="KN829606">
    <property type="protein sequence ID" value="KIK73578.1"/>
    <property type="molecule type" value="Genomic_DNA"/>
</dbReference>
<keyword evidence="2" id="KW-1185">Reference proteome</keyword>
<dbReference type="InParanoid" id="A0A0D0CDE0"/>
<evidence type="ECO:0000313" key="1">
    <source>
        <dbReference type="EMBL" id="KIK73578.1"/>
    </source>
</evidence>
<dbReference type="OrthoDB" id="2803597at2759"/>